<keyword evidence="4" id="KW-1185">Reference proteome</keyword>
<feature type="region of interest" description="Disordered" evidence="2">
    <location>
        <begin position="95"/>
        <end position="122"/>
    </location>
</feature>
<evidence type="ECO:0000256" key="1">
    <source>
        <dbReference type="ARBA" id="ARBA00010996"/>
    </source>
</evidence>
<comment type="similarity">
    <text evidence="1">Belongs to the SCO1/2 family.</text>
</comment>
<dbReference type="PANTHER" id="PTHR12151:SF25">
    <property type="entry name" value="LINALOOL DEHYDRATASE_ISOMERASE DOMAIN-CONTAINING PROTEIN"/>
    <property type="match status" value="1"/>
</dbReference>
<organism evidence="3 4">
    <name type="scientific">Apatococcus fuscideae</name>
    <dbReference type="NCBI Taxonomy" id="2026836"/>
    <lineage>
        <taxon>Eukaryota</taxon>
        <taxon>Viridiplantae</taxon>
        <taxon>Chlorophyta</taxon>
        <taxon>core chlorophytes</taxon>
        <taxon>Trebouxiophyceae</taxon>
        <taxon>Chlorellales</taxon>
        <taxon>Chlorellaceae</taxon>
        <taxon>Apatococcus</taxon>
    </lineage>
</organism>
<protein>
    <submittedName>
        <fullName evidence="3">Uncharacterized protein</fullName>
    </submittedName>
</protein>
<proteinExistence type="inferred from homology"/>
<evidence type="ECO:0000256" key="2">
    <source>
        <dbReference type="SAM" id="MobiDB-lite"/>
    </source>
</evidence>
<dbReference type="SUPFAM" id="SSF52833">
    <property type="entry name" value="Thioredoxin-like"/>
    <property type="match status" value="1"/>
</dbReference>
<dbReference type="Proteomes" id="UP001485043">
    <property type="component" value="Unassembled WGS sequence"/>
</dbReference>
<dbReference type="AlphaFoldDB" id="A0AAW1SYC7"/>
<name>A0AAW1SYC7_9CHLO</name>
<dbReference type="Gene3D" id="3.40.30.10">
    <property type="entry name" value="Glutaredoxin"/>
    <property type="match status" value="1"/>
</dbReference>
<comment type="caution">
    <text evidence="3">The sequence shown here is derived from an EMBL/GenBank/DDBJ whole genome shotgun (WGS) entry which is preliminary data.</text>
</comment>
<evidence type="ECO:0000313" key="3">
    <source>
        <dbReference type="EMBL" id="KAK9862240.1"/>
    </source>
</evidence>
<dbReference type="EMBL" id="JALJOV010000634">
    <property type="protein sequence ID" value="KAK9862240.1"/>
    <property type="molecule type" value="Genomic_DNA"/>
</dbReference>
<dbReference type="Pfam" id="PF02630">
    <property type="entry name" value="SCO1-SenC"/>
    <property type="match status" value="1"/>
</dbReference>
<accession>A0AAW1SYC7</accession>
<reference evidence="3 4" key="1">
    <citation type="journal article" date="2024" name="Nat. Commun.">
        <title>Phylogenomics reveals the evolutionary origins of lichenization in chlorophyte algae.</title>
        <authorList>
            <person name="Puginier C."/>
            <person name="Libourel C."/>
            <person name="Otte J."/>
            <person name="Skaloud P."/>
            <person name="Haon M."/>
            <person name="Grisel S."/>
            <person name="Petersen M."/>
            <person name="Berrin J.G."/>
            <person name="Delaux P.M."/>
            <person name="Dal Grande F."/>
            <person name="Keller J."/>
        </authorList>
    </citation>
    <scope>NUCLEOTIDE SEQUENCE [LARGE SCALE GENOMIC DNA]</scope>
    <source>
        <strain evidence="3 4">SAG 2523</strain>
    </source>
</reference>
<dbReference type="InterPro" id="IPR003782">
    <property type="entry name" value="SCO1/SenC"/>
</dbReference>
<dbReference type="PANTHER" id="PTHR12151">
    <property type="entry name" value="ELECTRON TRANSPORT PROTIN SCO1/SENC FAMILY MEMBER"/>
    <property type="match status" value="1"/>
</dbReference>
<sequence>MSGQRIRQSLFRQSQVTLARLSVHVPASAVLLEQQLVQNRYYASPASGPGEAHAGATKKAVKEAPGQSSVAIGVAGLAAAGIGYWLWSAENSAVGTTGSRTPKRDPDARQGVSSATPVPLPEFNLKTHKGDTLSKDVLKGDFTLLYLGSLANADHTRASLDRMVHIVQQQDRQTNMHMLKPVFLPLDEESAPPEKLAEFMGDLDKKGQTGLRLIAASGPDVRKVADAALSHSANVGKERKTDTDYSDTGILYLVHPDGSIVLQFSADKDILNIVDTIVEQAKDFKALNPGWHGPKAIKERRA</sequence>
<gene>
    <name evidence="3" type="ORF">WJX84_005702</name>
</gene>
<evidence type="ECO:0000313" key="4">
    <source>
        <dbReference type="Proteomes" id="UP001485043"/>
    </source>
</evidence>
<dbReference type="InterPro" id="IPR036249">
    <property type="entry name" value="Thioredoxin-like_sf"/>
</dbReference>